<proteinExistence type="predicted"/>
<comment type="caution">
    <text evidence="1">The sequence shown here is derived from an EMBL/GenBank/DDBJ whole genome shotgun (WGS) entry which is preliminary data.</text>
</comment>
<feature type="non-terminal residue" evidence="1">
    <location>
        <position position="47"/>
    </location>
</feature>
<gene>
    <name evidence="1" type="ORF">S01H4_39426</name>
</gene>
<sequence>MKIEDGTGTGVMVGATPDNQLLTKATTVSVEHYLNHEYGLAYNVLFE</sequence>
<organism evidence="1">
    <name type="scientific">marine sediment metagenome</name>
    <dbReference type="NCBI Taxonomy" id="412755"/>
    <lineage>
        <taxon>unclassified sequences</taxon>
        <taxon>metagenomes</taxon>
        <taxon>ecological metagenomes</taxon>
    </lineage>
</organism>
<name>X1DS71_9ZZZZ</name>
<dbReference type="EMBL" id="BART01021355">
    <property type="protein sequence ID" value="GAG99256.1"/>
    <property type="molecule type" value="Genomic_DNA"/>
</dbReference>
<accession>X1DS71</accession>
<dbReference type="AlphaFoldDB" id="X1DS71"/>
<protein>
    <submittedName>
        <fullName evidence="1">Uncharacterized protein</fullName>
    </submittedName>
</protein>
<evidence type="ECO:0000313" key="1">
    <source>
        <dbReference type="EMBL" id="GAG99256.1"/>
    </source>
</evidence>
<reference evidence="1" key="1">
    <citation type="journal article" date="2014" name="Front. Microbiol.">
        <title>High frequency of phylogenetically diverse reductive dehalogenase-homologous genes in deep subseafloor sedimentary metagenomes.</title>
        <authorList>
            <person name="Kawai M."/>
            <person name="Futagami T."/>
            <person name="Toyoda A."/>
            <person name="Takaki Y."/>
            <person name="Nishi S."/>
            <person name="Hori S."/>
            <person name="Arai W."/>
            <person name="Tsubouchi T."/>
            <person name="Morono Y."/>
            <person name="Uchiyama I."/>
            <person name="Ito T."/>
            <person name="Fujiyama A."/>
            <person name="Inagaki F."/>
            <person name="Takami H."/>
        </authorList>
    </citation>
    <scope>NUCLEOTIDE SEQUENCE</scope>
    <source>
        <strain evidence="1">Expedition CK06-06</strain>
    </source>
</reference>